<reference evidence="2 3" key="1">
    <citation type="submission" date="2018-06" db="EMBL/GenBank/DDBJ databases">
        <authorList>
            <consortium name="Pathogen Informatics"/>
            <person name="Doyle S."/>
        </authorList>
    </citation>
    <scope>NUCLEOTIDE SEQUENCE [LARGE SCALE GENOMIC DNA]</scope>
    <source>
        <strain evidence="2 3">NCTC12119</strain>
    </source>
</reference>
<dbReference type="Pfam" id="PF21172">
    <property type="entry name" value="CueP"/>
    <property type="match status" value="1"/>
</dbReference>
<organism evidence="2 3">
    <name type="scientific">Buttiauxella agrestis</name>
    <dbReference type="NCBI Taxonomy" id="82977"/>
    <lineage>
        <taxon>Bacteria</taxon>
        <taxon>Pseudomonadati</taxon>
        <taxon>Pseudomonadota</taxon>
        <taxon>Gammaproteobacteria</taxon>
        <taxon>Enterobacterales</taxon>
        <taxon>Enterobacteriaceae</taxon>
        <taxon>Buttiauxella</taxon>
    </lineage>
</organism>
<dbReference type="NCBIfam" id="NF038095">
    <property type="entry name" value="met_chaper_CueP"/>
    <property type="match status" value="1"/>
</dbReference>
<accession>A0A381C5K5</accession>
<sequence length="224" mass="24053">MPAIHGKHYTPTLCKVLHIILTLPLLEGLVSAAGLIPSFERYSLMKQKLLFALLALSISGSALAAQGDADFLAAHGISGKTTEQMVEAIDGSTQARPLPYNAGITSTELKLSDGTQQFSYPLGDKFYLSFAPYLTQTHPCFNHSLSGCRGELANTPFEVKVTDKSGKVLVQKSMTSHANGFVGVWLPRDIEGTIEVNYQGKTASAPIATHKDSQTCLTTLQLQG</sequence>
<keyword evidence="1" id="KW-1133">Transmembrane helix</keyword>
<proteinExistence type="predicted"/>
<dbReference type="Proteomes" id="UP000255528">
    <property type="component" value="Unassembled WGS sequence"/>
</dbReference>
<keyword evidence="1" id="KW-0472">Membrane</keyword>
<gene>
    <name evidence="2" type="ORF">NCTC12119_01619</name>
</gene>
<dbReference type="AlphaFoldDB" id="A0A381C5K5"/>
<evidence type="ECO:0000256" key="1">
    <source>
        <dbReference type="SAM" id="Phobius"/>
    </source>
</evidence>
<keyword evidence="1" id="KW-0812">Transmembrane</keyword>
<protein>
    <recommendedName>
        <fullName evidence="4">Copper-binding periplasmic metallochaperone CueP</fullName>
    </recommendedName>
</protein>
<feature type="transmembrane region" description="Helical" evidence="1">
    <location>
        <begin position="16"/>
        <end position="37"/>
    </location>
</feature>
<evidence type="ECO:0000313" key="2">
    <source>
        <dbReference type="EMBL" id="SUW63141.1"/>
    </source>
</evidence>
<dbReference type="InterPro" id="IPR047808">
    <property type="entry name" value="CueP-like"/>
</dbReference>
<name>A0A381C5K5_9ENTR</name>
<evidence type="ECO:0008006" key="4">
    <source>
        <dbReference type="Google" id="ProtNLM"/>
    </source>
</evidence>
<dbReference type="Gene3D" id="2.60.40.3700">
    <property type="match status" value="1"/>
</dbReference>
<evidence type="ECO:0000313" key="3">
    <source>
        <dbReference type="Proteomes" id="UP000255528"/>
    </source>
</evidence>
<dbReference type="EMBL" id="UIGI01000001">
    <property type="protein sequence ID" value="SUW63141.1"/>
    <property type="molecule type" value="Genomic_DNA"/>
</dbReference>
<dbReference type="NCBIfam" id="NF038094">
    <property type="entry name" value="CueP_fam"/>
    <property type="match status" value="1"/>
</dbReference>